<dbReference type="SMART" id="SM00384">
    <property type="entry name" value="AT_hook"/>
    <property type="match status" value="3"/>
</dbReference>
<dbReference type="InterPro" id="IPR005818">
    <property type="entry name" value="Histone_H1/H5_H15"/>
</dbReference>
<feature type="domain" description="H15" evidence="6">
    <location>
        <begin position="9"/>
        <end position="79"/>
    </location>
</feature>
<dbReference type="PANTHER" id="PTHR11467">
    <property type="entry name" value="HISTONE H1"/>
    <property type="match status" value="1"/>
</dbReference>
<name>A0AAW2P247_SESRA</name>
<keyword evidence="2" id="KW-0677">Repeat</keyword>
<dbReference type="GO" id="GO:0000786">
    <property type="term" value="C:nucleosome"/>
    <property type="evidence" value="ECO:0007669"/>
    <property type="project" value="InterPro"/>
</dbReference>
<evidence type="ECO:0000256" key="4">
    <source>
        <dbReference type="ARBA" id="ARBA00023242"/>
    </source>
</evidence>
<feature type="region of interest" description="Disordered" evidence="5">
    <location>
        <begin position="73"/>
        <end position="145"/>
    </location>
</feature>
<gene>
    <name evidence="7" type="ORF">Sradi_4171200</name>
</gene>
<feature type="compositionally biased region" description="Pro residues" evidence="5">
    <location>
        <begin position="117"/>
        <end position="131"/>
    </location>
</feature>
<dbReference type="Gene3D" id="1.10.10.10">
    <property type="entry name" value="Winged helix-like DNA-binding domain superfamily/Winged helix DNA-binding domain"/>
    <property type="match status" value="1"/>
</dbReference>
<organism evidence="7">
    <name type="scientific">Sesamum radiatum</name>
    <name type="common">Black benniseed</name>
    <dbReference type="NCBI Taxonomy" id="300843"/>
    <lineage>
        <taxon>Eukaryota</taxon>
        <taxon>Viridiplantae</taxon>
        <taxon>Streptophyta</taxon>
        <taxon>Embryophyta</taxon>
        <taxon>Tracheophyta</taxon>
        <taxon>Spermatophyta</taxon>
        <taxon>Magnoliopsida</taxon>
        <taxon>eudicotyledons</taxon>
        <taxon>Gunneridae</taxon>
        <taxon>Pentapetalae</taxon>
        <taxon>asterids</taxon>
        <taxon>lamiids</taxon>
        <taxon>Lamiales</taxon>
        <taxon>Pedaliaceae</taxon>
        <taxon>Sesamum</taxon>
    </lineage>
</organism>
<dbReference type="InterPro" id="IPR017956">
    <property type="entry name" value="AT_hook_DNA-bd_motif"/>
</dbReference>
<accession>A0AAW2P247</accession>
<dbReference type="Pfam" id="PF00538">
    <property type="entry name" value="Linker_histone"/>
    <property type="match status" value="1"/>
</dbReference>
<dbReference type="GO" id="GO:0003690">
    <property type="term" value="F:double-stranded DNA binding"/>
    <property type="evidence" value="ECO:0007669"/>
    <property type="project" value="TreeGrafter"/>
</dbReference>
<keyword evidence="4" id="KW-0539">Nucleus</keyword>
<dbReference type="GO" id="GO:0045910">
    <property type="term" value="P:negative regulation of DNA recombination"/>
    <property type="evidence" value="ECO:0007669"/>
    <property type="project" value="TreeGrafter"/>
</dbReference>
<comment type="caution">
    <text evidence="7">The sequence shown here is derived from an EMBL/GenBank/DDBJ whole genome shotgun (WGS) entry which is preliminary data.</text>
</comment>
<dbReference type="PRINTS" id="PR00930">
    <property type="entry name" value="HIGHMOBLTYIY"/>
</dbReference>
<dbReference type="GO" id="GO:0031492">
    <property type="term" value="F:nucleosomal DNA binding"/>
    <property type="evidence" value="ECO:0007669"/>
    <property type="project" value="TreeGrafter"/>
</dbReference>
<dbReference type="EMBL" id="JACGWJ010000018">
    <property type="protein sequence ID" value="KAL0350220.1"/>
    <property type="molecule type" value="Genomic_DNA"/>
</dbReference>
<dbReference type="GO" id="GO:0006334">
    <property type="term" value="P:nucleosome assembly"/>
    <property type="evidence" value="ECO:0007669"/>
    <property type="project" value="InterPro"/>
</dbReference>
<comment type="subcellular location">
    <subcellularLocation>
        <location evidence="1">Nucleus</location>
    </subcellularLocation>
</comment>
<dbReference type="GO" id="GO:0006355">
    <property type="term" value="P:regulation of DNA-templated transcription"/>
    <property type="evidence" value="ECO:0007669"/>
    <property type="project" value="InterPro"/>
</dbReference>
<proteinExistence type="predicted"/>
<evidence type="ECO:0000256" key="1">
    <source>
        <dbReference type="ARBA" id="ARBA00004123"/>
    </source>
</evidence>
<dbReference type="InterPro" id="IPR000116">
    <property type="entry name" value="HMGA"/>
</dbReference>
<protein>
    <submittedName>
        <fullName evidence="7">HMG-Y-related protein A</fullName>
    </submittedName>
</protein>
<dbReference type="InterPro" id="IPR036388">
    <property type="entry name" value="WH-like_DNA-bd_sf"/>
</dbReference>
<dbReference type="PANTHER" id="PTHR11467:SF162">
    <property type="entry name" value="HMG-Y-RELATED PROTEIN A"/>
    <property type="match status" value="1"/>
</dbReference>
<evidence type="ECO:0000259" key="6">
    <source>
        <dbReference type="PROSITE" id="PS51504"/>
    </source>
</evidence>
<dbReference type="SMART" id="SM00526">
    <property type="entry name" value="H15"/>
    <property type="match status" value="1"/>
</dbReference>
<evidence type="ECO:0000256" key="2">
    <source>
        <dbReference type="ARBA" id="ARBA00022737"/>
    </source>
</evidence>
<dbReference type="GO" id="GO:0030261">
    <property type="term" value="P:chromosome condensation"/>
    <property type="evidence" value="ECO:0007669"/>
    <property type="project" value="TreeGrafter"/>
</dbReference>
<dbReference type="PROSITE" id="PS51504">
    <property type="entry name" value="H15"/>
    <property type="match status" value="1"/>
</dbReference>
<dbReference type="SUPFAM" id="SSF46785">
    <property type="entry name" value="Winged helix' DNA-binding domain"/>
    <property type="match status" value="1"/>
</dbReference>
<dbReference type="InterPro" id="IPR036390">
    <property type="entry name" value="WH_DNA-bd_sf"/>
</dbReference>
<keyword evidence="3" id="KW-0238">DNA-binding</keyword>
<dbReference type="AlphaFoldDB" id="A0AAW2P247"/>
<dbReference type="PRINTS" id="PR00929">
    <property type="entry name" value="ATHOOK"/>
</dbReference>
<sequence>MVTFSRRFEYLFAPQMIMEALDALKQTEGANKSAISKYMESKYGEMPAGHADLLSHHLNRMKDSGELLFIKNNYVKPGPDAPQKRGRGRPPKPKEPLPAGAIAAPPRPRGRPRKDPNAPPAPKKPKPPTGPPSISKTGRPRGRPRKVSTCLLLLDVSTGDILNSQCSGVVCYSSLENDSWVMLCRDELTYEGLNSEVPEDAAKGHAYLAAKRKRTPI</sequence>
<evidence type="ECO:0000313" key="7">
    <source>
        <dbReference type="EMBL" id="KAL0350220.1"/>
    </source>
</evidence>
<reference evidence="7" key="1">
    <citation type="submission" date="2020-06" db="EMBL/GenBank/DDBJ databases">
        <authorList>
            <person name="Li T."/>
            <person name="Hu X."/>
            <person name="Zhang T."/>
            <person name="Song X."/>
            <person name="Zhang H."/>
            <person name="Dai N."/>
            <person name="Sheng W."/>
            <person name="Hou X."/>
            <person name="Wei L."/>
        </authorList>
    </citation>
    <scope>NUCLEOTIDE SEQUENCE</scope>
    <source>
        <strain evidence="7">G02</strain>
        <tissue evidence="7">Leaf</tissue>
    </source>
</reference>
<evidence type="ECO:0000256" key="5">
    <source>
        <dbReference type="SAM" id="MobiDB-lite"/>
    </source>
</evidence>
<reference evidence="7" key="2">
    <citation type="journal article" date="2024" name="Plant">
        <title>Genomic evolution and insights into agronomic trait innovations of Sesamum species.</title>
        <authorList>
            <person name="Miao H."/>
            <person name="Wang L."/>
            <person name="Qu L."/>
            <person name="Liu H."/>
            <person name="Sun Y."/>
            <person name="Le M."/>
            <person name="Wang Q."/>
            <person name="Wei S."/>
            <person name="Zheng Y."/>
            <person name="Lin W."/>
            <person name="Duan Y."/>
            <person name="Cao H."/>
            <person name="Xiong S."/>
            <person name="Wang X."/>
            <person name="Wei L."/>
            <person name="Li C."/>
            <person name="Ma Q."/>
            <person name="Ju M."/>
            <person name="Zhao R."/>
            <person name="Li G."/>
            <person name="Mu C."/>
            <person name="Tian Q."/>
            <person name="Mei H."/>
            <person name="Zhang T."/>
            <person name="Gao T."/>
            <person name="Zhang H."/>
        </authorList>
    </citation>
    <scope>NUCLEOTIDE SEQUENCE</scope>
    <source>
        <strain evidence="7">G02</strain>
    </source>
</reference>
<dbReference type="GO" id="GO:0005730">
    <property type="term" value="C:nucleolus"/>
    <property type="evidence" value="ECO:0007669"/>
    <property type="project" value="TreeGrafter"/>
</dbReference>
<evidence type="ECO:0000256" key="3">
    <source>
        <dbReference type="ARBA" id="ARBA00023125"/>
    </source>
</evidence>